<dbReference type="PROSITE" id="PS51387">
    <property type="entry name" value="FAD_PCMH"/>
    <property type="match status" value="1"/>
</dbReference>
<comment type="cofactor">
    <cofactor evidence="1 5 6">
        <name>FAD</name>
        <dbReference type="ChEBI" id="CHEBI:57692"/>
    </cofactor>
</comment>
<dbReference type="Gene3D" id="3.30.1370.20">
    <property type="entry name" value="D-lactate dehydrogenase, cap domain, subdomain 2"/>
    <property type="match status" value="1"/>
</dbReference>
<evidence type="ECO:0000313" key="8">
    <source>
        <dbReference type="EMBL" id="RIV85966.1"/>
    </source>
</evidence>
<dbReference type="EMBL" id="QXFL01000004">
    <property type="protein sequence ID" value="RIV85966.1"/>
    <property type="molecule type" value="Genomic_DNA"/>
</dbReference>
<keyword evidence="4 5" id="KW-0560">Oxidoreductase</keyword>
<evidence type="ECO:0000256" key="2">
    <source>
        <dbReference type="ARBA" id="ARBA00022630"/>
    </source>
</evidence>
<feature type="binding site" evidence="6">
    <location>
        <position position="153"/>
    </location>
    <ligand>
        <name>FAD</name>
        <dbReference type="ChEBI" id="CHEBI:57692"/>
    </ligand>
</feature>
<evidence type="ECO:0000256" key="4">
    <source>
        <dbReference type="ARBA" id="ARBA00023002"/>
    </source>
</evidence>
<dbReference type="SUPFAM" id="SSF55103">
    <property type="entry name" value="FAD-linked oxidases, C-terminal domain"/>
    <property type="match status" value="1"/>
</dbReference>
<dbReference type="InterPro" id="IPR016164">
    <property type="entry name" value="FAD-linked_Oxase-like_C"/>
</dbReference>
<dbReference type="PANTHER" id="PTHR43716:SF1">
    <property type="entry name" value="D-2-HYDROXYGLUTARATE DEHYDROGENASE, MITOCHONDRIAL"/>
    <property type="match status" value="1"/>
</dbReference>
<dbReference type="InterPro" id="IPR016169">
    <property type="entry name" value="FAD-bd_PCMH_sub2"/>
</dbReference>
<dbReference type="InterPro" id="IPR036318">
    <property type="entry name" value="FAD-bd_PCMH-like_sf"/>
</dbReference>
<dbReference type="GO" id="GO:0022904">
    <property type="term" value="P:respiratory electron transport chain"/>
    <property type="evidence" value="ECO:0007669"/>
    <property type="project" value="InterPro"/>
</dbReference>
<dbReference type="Pfam" id="PF09330">
    <property type="entry name" value="Lact-deh-memb"/>
    <property type="match status" value="1"/>
</dbReference>
<feature type="binding site" evidence="6">
    <location>
        <position position="268"/>
    </location>
    <ligand>
        <name>FAD</name>
        <dbReference type="ChEBI" id="CHEBI:57692"/>
    </ligand>
</feature>
<protein>
    <recommendedName>
        <fullName evidence="5">D-lactate dehydrogenase</fullName>
        <ecNumber evidence="5">1.1.5.12</ecNumber>
    </recommendedName>
</protein>
<accession>A0A418NSE6</accession>
<dbReference type="Pfam" id="PF01565">
    <property type="entry name" value="FAD_binding_4"/>
    <property type="match status" value="1"/>
</dbReference>
<sequence>MRCRLHGKEPNLPEDLIRDLRAAVGRKYLLTDANRTGRYSKGYRVGGGAVLAVVRPGTLVELWRAVKACVHHHAIMIVQAANTGLTGGSTPYGDYDRPVVLISTTRITGIMPMMEGKEAICLAGSTLTGLELAIRPLGRVPHSVIGSSCIGASVVGGICNNSGGALVRRGPAFTRRSLFARITADGELELHNGLDRDLGETPEAILGALDRGHTGKAQKRTSIRPTGHGLDPFNYADHVREVAATPARYNADPARLHAASGCAGKLVVFAVRVPTYAAPERERSFIVGTNSVEHLAGLRRVMLDNLQTLPSVCEYMHRSAIQLAASHGRDICQALTLFGAAAMPRVLSLQKRMDAIGRRVGLGNHLAGRVSQKLSTIGGHPAPVNLREFMQENEHVLLITTDGSGIEPIEAMLATYCALPGLTFRPMSKAEAEAAFRLRFASAGATVRLRDLSGGRCELAALDIALPRDTPDWLLHLPEDLESQVKDRAIYGHFLCHVFHLDYVLKPGFSAESFEKAVKALVEARGGQMPAEHNFGHLYRAPDHVAQFYRKLDPTNSLNPGVGQTSRAQNWAD</sequence>
<dbReference type="GO" id="GO:0102029">
    <property type="term" value="F:D-lactate dehydrogenase (quinone) activity"/>
    <property type="evidence" value="ECO:0007669"/>
    <property type="project" value="UniProtKB-EC"/>
</dbReference>
<evidence type="ECO:0000256" key="3">
    <source>
        <dbReference type="ARBA" id="ARBA00022827"/>
    </source>
</evidence>
<dbReference type="EC" id="1.1.5.12" evidence="5"/>
<keyword evidence="5" id="KW-0874">Quinone</keyword>
<dbReference type="Gene3D" id="3.30.70.610">
    <property type="entry name" value="D-lactate dehydrogenase, cap domain, subdomain 1"/>
    <property type="match status" value="1"/>
</dbReference>
<dbReference type="AlphaFoldDB" id="A0A418NSE6"/>
<dbReference type="InterPro" id="IPR012256">
    <property type="entry name" value="D_lactate_DH"/>
</dbReference>
<keyword evidence="2 5" id="KW-0285">Flavoprotein</keyword>
<evidence type="ECO:0000256" key="6">
    <source>
        <dbReference type="PIRSR" id="PIRSR000101-1"/>
    </source>
</evidence>
<feature type="binding site" evidence="6">
    <location>
        <position position="146"/>
    </location>
    <ligand>
        <name>FAD</name>
        <dbReference type="ChEBI" id="CHEBI:57692"/>
    </ligand>
</feature>
<evidence type="ECO:0000256" key="5">
    <source>
        <dbReference type="PIRNR" id="PIRNR000101"/>
    </source>
</evidence>
<feature type="binding site" evidence="6">
    <location>
        <position position="263"/>
    </location>
    <ligand>
        <name>FAD</name>
        <dbReference type="ChEBI" id="CHEBI:57692"/>
    </ligand>
</feature>
<evidence type="ECO:0000256" key="1">
    <source>
        <dbReference type="ARBA" id="ARBA00001974"/>
    </source>
</evidence>
<dbReference type="InterPro" id="IPR015409">
    <property type="entry name" value="Lactate_DH_C"/>
</dbReference>
<feature type="binding site" evidence="6">
    <location>
        <begin position="88"/>
        <end position="89"/>
    </location>
    <ligand>
        <name>FAD</name>
        <dbReference type="ChEBI" id="CHEBI:57692"/>
    </ligand>
</feature>
<name>A0A418NSE6_9SPHN</name>
<dbReference type="Gene3D" id="3.30.43.10">
    <property type="entry name" value="Uridine Diphospho-n-acetylenolpyruvylglucosamine Reductase, domain 2"/>
    <property type="match status" value="2"/>
</dbReference>
<comment type="function">
    <text evidence="5">Catalyzes the oxidation of D-lactate to pyruvate.</text>
</comment>
<dbReference type="Gene3D" id="3.30.465.10">
    <property type="match status" value="1"/>
</dbReference>
<evidence type="ECO:0000259" key="7">
    <source>
        <dbReference type="PROSITE" id="PS51387"/>
    </source>
</evidence>
<organism evidence="8 9">
    <name type="scientific">Aurantiacibacter zhengii</name>
    <dbReference type="NCBI Taxonomy" id="2307003"/>
    <lineage>
        <taxon>Bacteria</taxon>
        <taxon>Pseudomonadati</taxon>
        <taxon>Pseudomonadota</taxon>
        <taxon>Alphaproteobacteria</taxon>
        <taxon>Sphingomonadales</taxon>
        <taxon>Erythrobacteraceae</taxon>
        <taxon>Aurantiacibacter</taxon>
    </lineage>
</organism>
<comment type="catalytic activity">
    <reaction evidence="5">
        <text>(R)-lactate + a quinone = a quinol + pyruvate</text>
        <dbReference type="Rhea" id="RHEA:51468"/>
        <dbReference type="ChEBI" id="CHEBI:15361"/>
        <dbReference type="ChEBI" id="CHEBI:16004"/>
        <dbReference type="ChEBI" id="CHEBI:24646"/>
        <dbReference type="ChEBI" id="CHEBI:132124"/>
        <dbReference type="EC" id="1.1.5.12"/>
    </reaction>
</comment>
<dbReference type="GO" id="GO:0071949">
    <property type="term" value="F:FAD binding"/>
    <property type="evidence" value="ECO:0007669"/>
    <property type="project" value="InterPro"/>
</dbReference>
<keyword evidence="9" id="KW-1185">Reference proteome</keyword>
<comment type="caution">
    <text evidence="8">The sequence shown here is derived from an EMBL/GenBank/DDBJ whole genome shotgun (WGS) entry which is preliminary data.</text>
</comment>
<dbReference type="InterPro" id="IPR051264">
    <property type="entry name" value="FAD-oxidored/transferase_4"/>
</dbReference>
<dbReference type="GO" id="GO:0006089">
    <property type="term" value="P:lactate metabolic process"/>
    <property type="evidence" value="ECO:0007669"/>
    <property type="project" value="InterPro"/>
</dbReference>
<dbReference type="InterPro" id="IPR016172">
    <property type="entry name" value="D-lactate_DH_C-sub1"/>
</dbReference>
<dbReference type="GO" id="GO:0048038">
    <property type="term" value="F:quinone binding"/>
    <property type="evidence" value="ECO:0007669"/>
    <property type="project" value="UniProtKB-KW"/>
</dbReference>
<dbReference type="PIRSF" id="PIRSF000101">
    <property type="entry name" value="D-lactate_dh"/>
    <property type="match status" value="1"/>
</dbReference>
<dbReference type="InterPro" id="IPR016166">
    <property type="entry name" value="FAD-bd_PCMH"/>
</dbReference>
<dbReference type="NCBIfam" id="NF008387">
    <property type="entry name" value="PRK11183.1"/>
    <property type="match status" value="1"/>
</dbReference>
<reference evidence="8 9" key="1">
    <citation type="submission" date="2018-08" db="EMBL/GenBank/DDBJ databases">
        <title>Erythrobacter zhengii sp.nov., a bacterium isolated from deep-sea sediment.</title>
        <authorList>
            <person name="Fang C."/>
            <person name="Wu Y.-H."/>
            <person name="Sun C."/>
            <person name="Wang H."/>
            <person name="Cheng H."/>
            <person name="Meng F.-X."/>
            <person name="Wang C.-S."/>
            <person name="Xu X.-W."/>
        </authorList>
    </citation>
    <scope>NUCLEOTIDE SEQUENCE [LARGE SCALE GENOMIC DNA]</scope>
    <source>
        <strain evidence="8 9">V18</strain>
    </source>
</reference>
<dbReference type="InterPro" id="IPR016167">
    <property type="entry name" value="FAD-bd_PCMH_sub1"/>
</dbReference>
<dbReference type="InterPro" id="IPR006094">
    <property type="entry name" value="Oxid_FAD_bind_N"/>
</dbReference>
<feature type="domain" description="FAD-binding PCMH-type" evidence="7">
    <location>
        <begin position="46"/>
        <end position="278"/>
    </location>
</feature>
<dbReference type="InterPro" id="IPR016173">
    <property type="entry name" value="D-lactate_DH_C-sub2"/>
</dbReference>
<dbReference type="RefSeq" id="WP_119587159.1">
    <property type="nucleotide sequence ID" value="NZ_CAWODQ010000024.1"/>
</dbReference>
<keyword evidence="3 5" id="KW-0274">FAD</keyword>
<dbReference type="GO" id="GO:0055085">
    <property type="term" value="P:transmembrane transport"/>
    <property type="evidence" value="ECO:0007669"/>
    <property type="project" value="InterPro"/>
</dbReference>
<feature type="binding site" evidence="6">
    <location>
        <position position="163"/>
    </location>
    <ligand>
        <name>FAD</name>
        <dbReference type="ChEBI" id="CHEBI:57692"/>
    </ligand>
</feature>
<dbReference type="PANTHER" id="PTHR43716">
    <property type="entry name" value="D-2-HYDROXYGLUTARATE DEHYDROGENASE, MITOCHONDRIAL"/>
    <property type="match status" value="1"/>
</dbReference>
<dbReference type="Proteomes" id="UP000286576">
    <property type="component" value="Unassembled WGS sequence"/>
</dbReference>
<dbReference type="GO" id="GO:0005886">
    <property type="term" value="C:plasma membrane"/>
    <property type="evidence" value="ECO:0007669"/>
    <property type="project" value="InterPro"/>
</dbReference>
<feature type="binding site" evidence="6">
    <location>
        <begin position="80"/>
        <end position="84"/>
    </location>
    <ligand>
        <name>FAD</name>
        <dbReference type="ChEBI" id="CHEBI:57692"/>
    </ligand>
</feature>
<dbReference type="SUPFAM" id="SSF56176">
    <property type="entry name" value="FAD-binding/transporter-associated domain-like"/>
    <property type="match status" value="1"/>
</dbReference>
<evidence type="ECO:0000313" key="9">
    <source>
        <dbReference type="Proteomes" id="UP000286576"/>
    </source>
</evidence>
<gene>
    <name evidence="8" type="ORF">D2V07_11750</name>
</gene>
<dbReference type="OrthoDB" id="9772552at2"/>
<proteinExistence type="predicted"/>